<sequence length="153" mass="17757">DVSSSSIKTAKMFSNKLKISNIQFINENVTDLDLNKKFDLVISSQCLKYIEDGNNGLNSIKRLLNEDSNLICIEHLNSKSQAKEFLSNIKKNNLYLNYFNFPIIYNSFDGIESYPVMFISKSNKNYIFDLDDIFEKKLNLLEKFNNENQMPNS</sequence>
<proteinExistence type="predicted"/>
<dbReference type="SUPFAM" id="SSF53335">
    <property type="entry name" value="S-adenosyl-L-methionine-dependent methyltransferases"/>
    <property type="match status" value="1"/>
</dbReference>
<evidence type="ECO:0000313" key="2">
    <source>
        <dbReference type="EMBL" id="SVE30721.1"/>
    </source>
</evidence>
<dbReference type="Gene3D" id="3.40.50.150">
    <property type="entry name" value="Vaccinia Virus protein VP39"/>
    <property type="match status" value="1"/>
</dbReference>
<accession>A0A383CEX7</accession>
<dbReference type="InterPro" id="IPR029063">
    <property type="entry name" value="SAM-dependent_MTases_sf"/>
</dbReference>
<protein>
    <recommendedName>
        <fullName evidence="1">Methyltransferase domain-containing protein</fullName>
    </recommendedName>
</protein>
<reference evidence="2" key="1">
    <citation type="submission" date="2018-05" db="EMBL/GenBank/DDBJ databases">
        <authorList>
            <person name="Lanie J.A."/>
            <person name="Ng W.-L."/>
            <person name="Kazmierczak K.M."/>
            <person name="Andrzejewski T.M."/>
            <person name="Davidsen T.M."/>
            <person name="Wayne K.J."/>
            <person name="Tettelin H."/>
            <person name="Glass J.I."/>
            <person name="Rusch D."/>
            <person name="Podicherti R."/>
            <person name="Tsui H.-C.T."/>
            <person name="Winkler M.E."/>
        </authorList>
    </citation>
    <scope>NUCLEOTIDE SEQUENCE</scope>
</reference>
<dbReference type="EMBL" id="UINC01208265">
    <property type="protein sequence ID" value="SVE30721.1"/>
    <property type="molecule type" value="Genomic_DNA"/>
</dbReference>
<feature type="domain" description="Methyltransferase" evidence="1">
    <location>
        <begin position="1"/>
        <end position="106"/>
    </location>
</feature>
<dbReference type="AlphaFoldDB" id="A0A383CEX7"/>
<dbReference type="InterPro" id="IPR025714">
    <property type="entry name" value="Methyltranfer_dom"/>
</dbReference>
<name>A0A383CEX7_9ZZZZ</name>
<gene>
    <name evidence="2" type="ORF">METZ01_LOCUS483575</name>
</gene>
<evidence type="ECO:0000259" key="1">
    <source>
        <dbReference type="Pfam" id="PF13847"/>
    </source>
</evidence>
<dbReference type="Pfam" id="PF13847">
    <property type="entry name" value="Methyltransf_31"/>
    <property type="match status" value="1"/>
</dbReference>
<organism evidence="2">
    <name type="scientific">marine metagenome</name>
    <dbReference type="NCBI Taxonomy" id="408172"/>
    <lineage>
        <taxon>unclassified sequences</taxon>
        <taxon>metagenomes</taxon>
        <taxon>ecological metagenomes</taxon>
    </lineage>
</organism>
<feature type="non-terminal residue" evidence="2">
    <location>
        <position position="1"/>
    </location>
</feature>